<evidence type="ECO:0000313" key="3">
    <source>
        <dbReference type="Proteomes" id="UP000002710"/>
    </source>
</evidence>
<keyword evidence="1" id="KW-1133">Transmembrane helix</keyword>
<organism evidence="2 3">
    <name type="scientific">Oleidesulfovibrio alaskensis (strain ATCC BAA-1058 / DSM 17464 / G20)</name>
    <name type="common">Desulfovibrio alaskensis</name>
    <dbReference type="NCBI Taxonomy" id="207559"/>
    <lineage>
        <taxon>Bacteria</taxon>
        <taxon>Pseudomonadati</taxon>
        <taxon>Thermodesulfobacteriota</taxon>
        <taxon>Desulfovibrionia</taxon>
        <taxon>Desulfovibrionales</taxon>
        <taxon>Desulfovibrionaceae</taxon>
        <taxon>Oleidesulfovibrio</taxon>
    </lineage>
</organism>
<evidence type="ECO:0000313" key="2">
    <source>
        <dbReference type="EMBL" id="ABB38528.1"/>
    </source>
</evidence>
<dbReference type="EMBL" id="CP000112">
    <property type="protein sequence ID" value="ABB38528.1"/>
    <property type="molecule type" value="Genomic_DNA"/>
</dbReference>
<protein>
    <submittedName>
        <fullName evidence="2">Phage regulatory protein, Rha family</fullName>
    </submittedName>
</protein>
<sequence length="165" mass="18435">MRDIRKLVEKGVSNFAESFYINAQNNLLPIILSPVNTLTLQAALLNPLTLCAPLTRMKTDDQITSHNMRGNPMTTSLKVAEVFGKEHYDVIKAIEALDCSKEFRDGNFTVSSYSVPNNRRPYPMYLMTRDGFTFLAMGFTIPVFPFLLPLNPANPAEDSTQKAAS</sequence>
<keyword evidence="3" id="KW-1185">Reference proteome</keyword>
<dbReference type="RefSeq" id="WP_011367669.1">
    <property type="nucleotide sequence ID" value="NC_007519.1"/>
</dbReference>
<reference evidence="2 3" key="1">
    <citation type="journal article" date="2011" name="J. Bacteriol.">
        <title>Complete genome sequence and updated annotation of Desulfovibrio alaskensis G20.</title>
        <authorList>
            <person name="Hauser L.J."/>
            <person name="Land M.L."/>
            <person name="Brown S.D."/>
            <person name="Larimer F."/>
            <person name="Keller K.L."/>
            <person name="Rapp-Giles B.J."/>
            <person name="Price M.N."/>
            <person name="Lin M."/>
            <person name="Bruce D.C."/>
            <person name="Detter J.C."/>
            <person name="Tapia R."/>
            <person name="Han C.S."/>
            <person name="Goodwin L.A."/>
            <person name="Cheng J.F."/>
            <person name="Pitluck S."/>
            <person name="Copeland A."/>
            <person name="Lucas S."/>
            <person name="Nolan M."/>
            <person name="Lapidus A.L."/>
            <person name="Palumbo A.V."/>
            <person name="Wall J.D."/>
        </authorList>
    </citation>
    <scope>NUCLEOTIDE SEQUENCE [LARGE SCALE GENOMIC DNA]</scope>
    <source>
        <strain evidence="3">ATCC BAA 1058 / DSM 17464 / G20</strain>
    </source>
</reference>
<dbReference type="HOGENOM" id="CLU_1608173_0_0_7"/>
<dbReference type="KEGG" id="dde:Dde_1731"/>
<gene>
    <name evidence="2" type="ordered locus">Dde_1731</name>
</gene>
<name>Q310W8_OLEA2</name>
<dbReference type="AlphaFoldDB" id="Q310W8"/>
<dbReference type="Pfam" id="PF09669">
    <property type="entry name" value="Phage_pRha"/>
    <property type="match status" value="1"/>
</dbReference>
<proteinExistence type="predicted"/>
<dbReference type="NCBIfam" id="TIGR02681">
    <property type="entry name" value="phage_pRha"/>
    <property type="match status" value="1"/>
</dbReference>
<keyword evidence="1" id="KW-0472">Membrane</keyword>
<evidence type="ECO:0000256" key="1">
    <source>
        <dbReference type="SAM" id="Phobius"/>
    </source>
</evidence>
<dbReference type="Proteomes" id="UP000002710">
    <property type="component" value="Chromosome"/>
</dbReference>
<keyword evidence="1" id="KW-0812">Transmembrane</keyword>
<dbReference type="eggNOG" id="COG3646">
    <property type="taxonomic scope" value="Bacteria"/>
</dbReference>
<dbReference type="InterPro" id="IPR014054">
    <property type="entry name" value="Phage_regulatory_Rha"/>
</dbReference>
<feature type="transmembrane region" description="Helical" evidence="1">
    <location>
        <begin position="132"/>
        <end position="150"/>
    </location>
</feature>
<accession>Q310W8</accession>